<dbReference type="SUPFAM" id="SSF52799">
    <property type="entry name" value="(Phosphotyrosine protein) phosphatases II"/>
    <property type="match status" value="1"/>
</dbReference>
<dbReference type="GO" id="GO:0043409">
    <property type="term" value="P:negative regulation of MAPK cascade"/>
    <property type="evidence" value="ECO:0007669"/>
    <property type="project" value="TreeGrafter"/>
</dbReference>
<evidence type="ECO:0000313" key="8">
    <source>
        <dbReference type="EMBL" id="TXC02891.1"/>
    </source>
</evidence>
<comment type="caution">
    <text evidence="8">The sequence shown here is derived from an EMBL/GenBank/DDBJ whole genome shotgun (WGS) entry which is preliminary data.</text>
</comment>
<dbReference type="PANTHER" id="PTHR10159">
    <property type="entry name" value="DUAL SPECIFICITY PROTEIN PHOSPHATASE"/>
    <property type="match status" value="1"/>
</dbReference>
<sequence>MDNTTKRPPSTEWSELFAQNPSYEPTTYKALDNLASNGDLAFLHAKFWNEIREWTRNDITDMSRIVHPDLAGPGSIFIGGMNHALNEDILAKNDIHAVIAIHPKDSLAWDKSNTSYGLQRFFPGENGITSSVVKYPLIIPLEDNANSNLIDYFDETNAFIKWHTGEGRNILIHCKSGRSRSVAVLIAYMQQKFCSEKGIASVKDKSEAKEQMRMHREEITEAIRTQRLPVVVIMERFDELLARYDLKLIEDPCYESEKINRPPASETMKPKLGEPDEQPELVAKKESKVVQTKGGAAVLKICVASAFFKNNQKPTEAVVHQFFEVNEAYFYELEALEYKGRSYVGSEHACRGLVEFFFRSASAGLTSRVLARWTKSDRGEIARLTYTNLTPSKWRRSRRLQMHISAATFLKILVSTCEYGWDTESDRLIAAIYYWKDYKAGCGSPSTCSTPSGGKSWGCCDETSCYIPATCEDASAPDCGGTAASLCPYSPIMKCTYGASSRCLYFIYQTASDDNDKVTSWGCGETPTTYIVGPLQVEQTASATAPTNDETDSNSGLSKDATIALAVILPVVGLAILVAAAMLFIRRRKKRERNAVSRVADGARSEMEQTTECAPVPAVPPYEMGDNVLRPELDSREVRYGAN</sequence>
<dbReference type="EC" id="3.1.3.48" evidence="2"/>
<dbReference type="Proteomes" id="UP000321331">
    <property type="component" value="Unassembled WGS sequence"/>
</dbReference>
<keyword evidence="6" id="KW-0472">Membrane</keyword>
<dbReference type="GO" id="GO:0008330">
    <property type="term" value="F:protein tyrosine/threonine phosphatase activity"/>
    <property type="evidence" value="ECO:0007669"/>
    <property type="project" value="TreeGrafter"/>
</dbReference>
<dbReference type="InterPro" id="IPR020422">
    <property type="entry name" value="TYR_PHOSPHATASE_DUAL_dom"/>
</dbReference>
<dbReference type="SMART" id="SM00195">
    <property type="entry name" value="DSPc"/>
    <property type="match status" value="1"/>
</dbReference>
<keyword evidence="3" id="KW-0378">Hydrolase</keyword>
<dbReference type="PANTHER" id="PTHR10159:SF519">
    <property type="entry name" value="DUAL SPECIFICITY PROTEIN PHOSPHATASE MPK3"/>
    <property type="match status" value="1"/>
</dbReference>
<dbReference type="PROSITE" id="PS50056">
    <property type="entry name" value="TYR_PHOSPHATASE_2"/>
    <property type="match status" value="1"/>
</dbReference>
<dbReference type="GO" id="GO:0017017">
    <property type="term" value="F:MAP kinase tyrosine/serine/threonine phosphatase activity"/>
    <property type="evidence" value="ECO:0007669"/>
    <property type="project" value="TreeGrafter"/>
</dbReference>
<gene>
    <name evidence="8" type="ORF">FocTR4_00015649</name>
</gene>
<protein>
    <recommendedName>
        <fullName evidence="2">protein-tyrosine-phosphatase</fullName>
        <ecNumber evidence="2">3.1.3.48</ecNumber>
    </recommendedName>
</protein>
<evidence type="ECO:0000313" key="9">
    <source>
        <dbReference type="Proteomes" id="UP000321331"/>
    </source>
</evidence>
<comment type="similarity">
    <text evidence="1">Belongs to the protein-tyrosine phosphatase family. Non-receptor class dual specificity subfamily.</text>
</comment>
<dbReference type="GO" id="GO:0005737">
    <property type="term" value="C:cytoplasm"/>
    <property type="evidence" value="ECO:0007669"/>
    <property type="project" value="TreeGrafter"/>
</dbReference>
<evidence type="ECO:0000256" key="2">
    <source>
        <dbReference type="ARBA" id="ARBA00013064"/>
    </source>
</evidence>
<keyword evidence="6" id="KW-0812">Transmembrane</keyword>
<feature type="transmembrane region" description="Helical" evidence="6">
    <location>
        <begin position="563"/>
        <end position="585"/>
    </location>
</feature>
<reference evidence="8 9" key="1">
    <citation type="submission" date="2019-07" db="EMBL/GenBank/DDBJ databases">
        <title>The First High-Quality Draft Genome Sequence of the Causal Agent of the Current Panama Disease Epidemic.</title>
        <authorList>
            <person name="Warmington R.J."/>
            <person name="Kay W."/>
            <person name="Jeffries A."/>
            <person name="Bebber D."/>
            <person name="Moore K."/>
            <person name="Studholme D.J."/>
        </authorList>
    </citation>
    <scope>NUCLEOTIDE SEQUENCE [LARGE SCALE GENOMIC DNA]</scope>
    <source>
        <strain evidence="8 9">TR4</strain>
    </source>
</reference>
<dbReference type="InterPro" id="IPR000340">
    <property type="entry name" value="Dual-sp_phosphatase_cat-dom"/>
</dbReference>
<feature type="compositionally biased region" description="Basic and acidic residues" evidence="5">
    <location>
        <begin position="629"/>
        <end position="643"/>
    </location>
</feature>
<evidence type="ECO:0000256" key="1">
    <source>
        <dbReference type="ARBA" id="ARBA00008601"/>
    </source>
</evidence>
<dbReference type="Pfam" id="PF00782">
    <property type="entry name" value="DSPc"/>
    <property type="match status" value="1"/>
</dbReference>
<dbReference type="GO" id="GO:0033550">
    <property type="term" value="F:MAP kinase tyrosine phosphatase activity"/>
    <property type="evidence" value="ECO:0007669"/>
    <property type="project" value="TreeGrafter"/>
</dbReference>
<evidence type="ECO:0000256" key="6">
    <source>
        <dbReference type="SAM" id="Phobius"/>
    </source>
</evidence>
<dbReference type="CDD" id="cd14498">
    <property type="entry name" value="DSP"/>
    <property type="match status" value="1"/>
</dbReference>
<name>A0A5C6SZM3_FUSOC</name>
<organism evidence="8 9">
    <name type="scientific">Fusarium oxysporum f. sp. cubense</name>
    <dbReference type="NCBI Taxonomy" id="61366"/>
    <lineage>
        <taxon>Eukaryota</taxon>
        <taxon>Fungi</taxon>
        <taxon>Dikarya</taxon>
        <taxon>Ascomycota</taxon>
        <taxon>Pezizomycotina</taxon>
        <taxon>Sordariomycetes</taxon>
        <taxon>Hypocreomycetidae</taxon>
        <taxon>Hypocreales</taxon>
        <taxon>Nectriaceae</taxon>
        <taxon>Fusarium</taxon>
        <taxon>Fusarium oxysporum species complex</taxon>
    </lineage>
</organism>
<feature type="domain" description="Tyrosine specific protein phosphatases" evidence="7">
    <location>
        <begin position="150"/>
        <end position="238"/>
    </location>
</feature>
<feature type="region of interest" description="Disordered" evidence="5">
    <location>
        <begin position="595"/>
        <end position="643"/>
    </location>
</feature>
<dbReference type="EMBL" id="VMNF01000008">
    <property type="protein sequence ID" value="TXC02891.1"/>
    <property type="molecule type" value="Genomic_DNA"/>
</dbReference>
<accession>A0A5C6SZM3</accession>
<evidence type="ECO:0000256" key="4">
    <source>
        <dbReference type="ARBA" id="ARBA00022912"/>
    </source>
</evidence>
<proteinExistence type="inferred from homology"/>
<evidence type="ECO:0000256" key="3">
    <source>
        <dbReference type="ARBA" id="ARBA00022801"/>
    </source>
</evidence>
<dbReference type="AlphaFoldDB" id="A0A5C6SZM3"/>
<dbReference type="InterPro" id="IPR029021">
    <property type="entry name" value="Prot-tyrosine_phosphatase-like"/>
</dbReference>
<keyword evidence="4" id="KW-0904">Protein phosphatase</keyword>
<dbReference type="InterPro" id="IPR000387">
    <property type="entry name" value="Tyr_Pase_dom"/>
</dbReference>
<dbReference type="Gene3D" id="3.90.190.10">
    <property type="entry name" value="Protein tyrosine phosphatase superfamily"/>
    <property type="match status" value="1"/>
</dbReference>
<keyword evidence="6" id="KW-1133">Transmembrane helix</keyword>
<evidence type="ECO:0000256" key="5">
    <source>
        <dbReference type="SAM" id="MobiDB-lite"/>
    </source>
</evidence>
<evidence type="ECO:0000259" key="7">
    <source>
        <dbReference type="PROSITE" id="PS50056"/>
    </source>
</evidence>